<reference evidence="1 2" key="1">
    <citation type="journal article" date="2014" name="Genome Announc.">
        <title>Complete Genome Sequence of Ehrlichia muris Strain AS145T, a Model Monocytotropic Ehrlichia Strain.</title>
        <authorList>
            <person name="Thirumalapura N.R."/>
            <person name="Qin X."/>
            <person name="Kuriakose J.A."/>
            <person name="Walker D.H."/>
        </authorList>
    </citation>
    <scope>NUCLEOTIDE SEQUENCE [LARGE SCALE GENOMIC DNA]</scope>
    <source>
        <strain evidence="2">AS154</strain>
    </source>
</reference>
<organism evidence="1 2">
    <name type="scientific">Ehrlichia muris AS145</name>
    <dbReference type="NCBI Taxonomy" id="1423892"/>
    <lineage>
        <taxon>Bacteria</taxon>
        <taxon>Pseudomonadati</taxon>
        <taxon>Pseudomonadota</taxon>
        <taxon>Alphaproteobacteria</taxon>
        <taxon>Rickettsiales</taxon>
        <taxon>Anaplasmataceae</taxon>
        <taxon>Ehrlichia</taxon>
    </lineage>
</organism>
<name>V9R763_9RICK</name>
<proteinExistence type="predicted"/>
<dbReference type="PATRIC" id="fig|1423892.3.peg.344"/>
<dbReference type="RefSeq" id="WP_024071959.1">
    <property type="nucleotide sequence ID" value="NC_023063.1"/>
</dbReference>
<dbReference type="STRING" id="1423892.EMUR_01670"/>
<dbReference type="Gene3D" id="2.30.30.220">
    <property type="entry name" value="SspB-like"/>
    <property type="match status" value="1"/>
</dbReference>
<evidence type="ECO:0008006" key="3">
    <source>
        <dbReference type="Google" id="ProtNLM"/>
    </source>
</evidence>
<dbReference type="AlphaFoldDB" id="V9R763"/>
<dbReference type="KEGG" id="emr:EMUR_01670"/>
<evidence type="ECO:0000313" key="2">
    <source>
        <dbReference type="Proteomes" id="UP000018689"/>
    </source>
</evidence>
<dbReference type="OrthoDB" id="9800412at2"/>
<protein>
    <recommendedName>
        <fullName evidence="3">Stringent starvation B family protein</fullName>
    </recommendedName>
</protein>
<dbReference type="Pfam" id="PF04386">
    <property type="entry name" value="SspB"/>
    <property type="match status" value="1"/>
</dbReference>
<dbReference type="Proteomes" id="UP000018689">
    <property type="component" value="Chromosome"/>
</dbReference>
<dbReference type="InterPro" id="IPR007481">
    <property type="entry name" value="SspB"/>
</dbReference>
<dbReference type="EMBL" id="CP006917">
    <property type="protein sequence ID" value="AHC39143.1"/>
    <property type="molecule type" value="Genomic_DNA"/>
</dbReference>
<dbReference type="SUPFAM" id="SSF101738">
    <property type="entry name" value="SspB-like"/>
    <property type="match status" value="1"/>
</dbReference>
<accession>V9R763</accession>
<gene>
    <name evidence="1" type="ORF">EMUR_01670</name>
</gene>
<evidence type="ECO:0000313" key="1">
    <source>
        <dbReference type="EMBL" id="AHC39143.1"/>
    </source>
</evidence>
<dbReference type="InterPro" id="IPR036760">
    <property type="entry name" value="SspB-like_sf"/>
</dbReference>
<sequence length="157" mass="18118">MSNVIEYQKLMHNAICSVIKDALTIVAQSQHSYNIHIAISFLTHYKGVILPDHVKNNYPQEITIILQHQFRNLQVFNNSASVVLSFQGKEETVIIPYHSIIKYIDVHQGFVLDLEQYTSNNIEELEDCSNDINHTNEESDKKGNQDNIIFIDTFLKK</sequence>
<dbReference type="HOGENOM" id="CLU_106715_1_0_5"/>
<keyword evidence="2" id="KW-1185">Reference proteome</keyword>